<dbReference type="Proteomes" id="UP000824120">
    <property type="component" value="Chromosome 1"/>
</dbReference>
<gene>
    <name evidence="1" type="ORF">H5410_000894</name>
</gene>
<dbReference type="OrthoDB" id="1742084at2759"/>
<organism evidence="1 2">
    <name type="scientific">Solanum commersonii</name>
    <name type="common">Commerson's wild potato</name>
    <name type="synonym">Commerson's nightshade</name>
    <dbReference type="NCBI Taxonomy" id="4109"/>
    <lineage>
        <taxon>Eukaryota</taxon>
        <taxon>Viridiplantae</taxon>
        <taxon>Streptophyta</taxon>
        <taxon>Embryophyta</taxon>
        <taxon>Tracheophyta</taxon>
        <taxon>Spermatophyta</taxon>
        <taxon>Magnoliopsida</taxon>
        <taxon>eudicotyledons</taxon>
        <taxon>Gunneridae</taxon>
        <taxon>Pentapetalae</taxon>
        <taxon>asterids</taxon>
        <taxon>lamiids</taxon>
        <taxon>Solanales</taxon>
        <taxon>Solanaceae</taxon>
        <taxon>Solanoideae</taxon>
        <taxon>Solaneae</taxon>
        <taxon>Solanum</taxon>
    </lineage>
</organism>
<evidence type="ECO:0000313" key="2">
    <source>
        <dbReference type="Proteomes" id="UP000824120"/>
    </source>
</evidence>
<dbReference type="EMBL" id="JACXVP010000001">
    <property type="protein sequence ID" value="KAG5629177.1"/>
    <property type="molecule type" value="Genomic_DNA"/>
</dbReference>
<dbReference type="AlphaFoldDB" id="A0A9J6AXR5"/>
<protein>
    <submittedName>
        <fullName evidence="1">Uncharacterized protein</fullName>
    </submittedName>
</protein>
<name>A0A9J6AXR5_SOLCO</name>
<accession>A0A9J6AXR5</accession>
<evidence type="ECO:0000313" key="1">
    <source>
        <dbReference type="EMBL" id="KAG5629177.1"/>
    </source>
</evidence>
<keyword evidence="2" id="KW-1185">Reference proteome</keyword>
<sequence>MKNINQNFIKILDVVRSHKHYYLLESQLLRKHMDIYIIQNMLEQDRYFIDFQQRRLFITRMKLFNILSLLNSSPLFSRQTNVGQTKMENRAYYAHNKAQEGESLVRRSTRVRNKACEFKND</sequence>
<reference evidence="1 2" key="1">
    <citation type="submission" date="2020-09" db="EMBL/GenBank/DDBJ databases">
        <title>De no assembly of potato wild relative species, Solanum commersonii.</title>
        <authorList>
            <person name="Cho K."/>
        </authorList>
    </citation>
    <scope>NUCLEOTIDE SEQUENCE [LARGE SCALE GENOMIC DNA]</scope>
    <source>
        <strain evidence="1">LZ3.2</strain>
        <tissue evidence="1">Leaf</tissue>
    </source>
</reference>
<proteinExistence type="predicted"/>
<comment type="caution">
    <text evidence="1">The sequence shown here is derived from an EMBL/GenBank/DDBJ whole genome shotgun (WGS) entry which is preliminary data.</text>
</comment>